<protein>
    <recommendedName>
        <fullName evidence="6">FAD/NAD(P)-binding domain-containing protein</fullName>
    </recommendedName>
</protein>
<evidence type="ECO:0000313" key="4">
    <source>
        <dbReference type="EMBL" id="KVG42317.1"/>
    </source>
</evidence>
<keyword evidence="3" id="KW-0560">Oxidoreductase</keyword>
<dbReference type="GO" id="GO:0005737">
    <property type="term" value="C:cytoplasm"/>
    <property type="evidence" value="ECO:0007669"/>
    <property type="project" value="TreeGrafter"/>
</dbReference>
<gene>
    <name evidence="4" type="ORF">Ccrd_026427</name>
</gene>
<dbReference type="PANTHER" id="PTHR43735">
    <property type="entry name" value="APOPTOSIS-INDUCING FACTOR 1"/>
    <property type="match status" value="1"/>
</dbReference>
<evidence type="ECO:0008006" key="6">
    <source>
        <dbReference type="Google" id="ProtNLM"/>
    </source>
</evidence>
<evidence type="ECO:0000256" key="3">
    <source>
        <dbReference type="ARBA" id="ARBA00023002"/>
    </source>
</evidence>
<dbReference type="Proteomes" id="UP000243975">
    <property type="component" value="Unassembled WGS sequence"/>
</dbReference>
<accession>A0A103Q3Q6</accession>
<keyword evidence="2" id="KW-0274">FAD</keyword>
<dbReference type="AlphaFoldDB" id="A0A103Q3Q6"/>
<dbReference type="STRING" id="59895.A0A103Q3Q6"/>
<dbReference type="GO" id="GO:0004174">
    <property type="term" value="F:electron-transferring-flavoprotein dehydrogenase activity"/>
    <property type="evidence" value="ECO:0007669"/>
    <property type="project" value="TreeGrafter"/>
</dbReference>
<dbReference type="GO" id="GO:0050660">
    <property type="term" value="F:flavin adenine dinucleotide binding"/>
    <property type="evidence" value="ECO:0007669"/>
    <property type="project" value="TreeGrafter"/>
</dbReference>
<sequence>MVKPAFAKRSVINHHEYLPGASIITSDAIGIEDDQVSTMEGRLIEFDYLVIATGDMGTGYVTKVEKLRQYEVGKFGCSAHSAFWHGA</sequence>
<keyword evidence="1" id="KW-0285">Flavoprotein</keyword>
<organism evidence="4 5">
    <name type="scientific">Cynara cardunculus var. scolymus</name>
    <name type="common">Globe artichoke</name>
    <name type="synonym">Cynara scolymus</name>
    <dbReference type="NCBI Taxonomy" id="59895"/>
    <lineage>
        <taxon>Eukaryota</taxon>
        <taxon>Viridiplantae</taxon>
        <taxon>Streptophyta</taxon>
        <taxon>Embryophyta</taxon>
        <taxon>Tracheophyta</taxon>
        <taxon>Spermatophyta</taxon>
        <taxon>Magnoliopsida</taxon>
        <taxon>eudicotyledons</taxon>
        <taxon>Gunneridae</taxon>
        <taxon>Pentapetalae</taxon>
        <taxon>asterids</taxon>
        <taxon>campanulids</taxon>
        <taxon>Asterales</taxon>
        <taxon>Asteraceae</taxon>
        <taxon>Carduoideae</taxon>
        <taxon>Cardueae</taxon>
        <taxon>Carduinae</taxon>
        <taxon>Cynara</taxon>
    </lineage>
</organism>
<name>A0A103Q3Q6_CYNCS</name>
<proteinExistence type="predicted"/>
<evidence type="ECO:0000256" key="1">
    <source>
        <dbReference type="ARBA" id="ARBA00022630"/>
    </source>
</evidence>
<dbReference type="Gramene" id="KVG42317">
    <property type="protein sequence ID" value="KVG42317"/>
    <property type="gene ID" value="Ccrd_026427"/>
</dbReference>
<dbReference type="EMBL" id="LEKV01008175">
    <property type="protein sequence ID" value="KVG42317.1"/>
    <property type="molecule type" value="Genomic_DNA"/>
</dbReference>
<comment type="caution">
    <text evidence="4">The sequence shown here is derived from an EMBL/GenBank/DDBJ whole genome shotgun (WGS) entry which is preliminary data.</text>
</comment>
<evidence type="ECO:0000313" key="5">
    <source>
        <dbReference type="Proteomes" id="UP000243975"/>
    </source>
</evidence>
<reference evidence="4 5" key="1">
    <citation type="journal article" date="2016" name="Sci. Rep.">
        <title>The genome sequence of the outbreeding globe artichoke constructed de novo incorporating a phase-aware low-pass sequencing strategy of F1 progeny.</title>
        <authorList>
            <person name="Scaglione D."/>
            <person name="Reyes-Chin-Wo S."/>
            <person name="Acquadro A."/>
            <person name="Froenicke L."/>
            <person name="Portis E."/>
            <person name="Beitel C."/>
            <person name="Tirone M."/>
            <person name="Mauro R."/>
            <person name="Lo Monaco A."/>
            <person name="Mauromicale G."/>
            <person name="Faccioli P."/>
            <person name="Cattivelli L."/>
            <person name="Rieseberg L."/>
            <person name="Michelmore R."/>
            <person name="Lanteri S."/>
        </authorList>
    </citation>
    <scope>NUCLEOTIDE SEQUENCE [LARGE SCALE GENOMIC DNA]</scope>
    <source>
        <strain evidence="4">2C</strain>
    </source>
</reference>
<dbReference type="PANTHER" id="PTHR43735:SF3">
    <property type="entry name" value="FERROPTOSIS SUPPRESSOR PROTEIN 1"/>
    <property type="match status" value="1"/>
</dbReference>
<evidence type="ECO:0000256" key="2">
    <source>
        <dbReference type="ARBA" id="ARBA00022827"/>
    </source>
</evidence>
<keyword evidence="5" id="KW-1185">Reference proteome</keyword>